<feature type="domain" description="RNase H type-1" evidence="2">
    <location>
        <begin position="482"/>
        <end position="643"/>
    </location>
</feature>
<sequence length="858" mass="94020">MAVEATRSVVAGSSHGVSLGKLYLHPLLLRAHVQCPRAGLWSFIDDTVARVEGSRAAVRDELPRIAGVLKQGLDEQELICSGKTKLVATDAELAGEVSKTLEQLGVPFQVVQSAVDLGIDAAAGRRRVCRKASTRLRGGARRFQRIMRLRRATALTKECRGLWSTGALPQAAYGHQVFGLAPSRVLALRRQAAQAVGGSAKGRCLTSVLAATMGLMDPHVVLRKQVVESWCGLWFSAPQLHGRIRRAWPHVRSALLRAGARRWQRVRGPLGALQATLMDLGWSPISATRWIRPTPEGQDEWFLPSADDPEFQACAEFQAVLDDVEADLRAQLWRQASVHEAGEDLLEGADFWQIACEMRRMEAQGLLSEWGLNLSVVAGGQWPRARRTEAGYVLPDEICKRCGRCRETLVHRVWLCSANVGDESFEKSDWLLPRALAEIEAQPALWLRGVAPAVLTTPRYDEELAQGAAASFGGDLDELRDVLGFLTVFGDGSGGIFSSDPRRRRCGTAIVIMQRGPEGVWVPAWGRALPLAGRRQTVPRAEIFAFVLALEETTGNVRFVTDHQPLFRAWHGRLEGAGQAGLANEDLWQRARAAFAARGPGEVQVEWVASHTEEHVHLLTSERDFFLALGNASADVLAGAAAEGGRRAGLIGTAPRTDEIDAIASLVRRRARKALELASAADGEQGKRPAGPRRPARTPARLGVQRSDHELRRCGERWTCVRCHRMVRSHQLLHFCGTECRGPIPTGSLAQALDGGRIAPCLAAEGGVAEQLDGSHRLAFWPEFAVIFCHQCGRYTTGSDPRHMVRVCPGRPTRKGVENLSRIRRGLFPRREGAPKAILRARELRLSEAVSRLPIFSA</sequence>
<comment type="caution">
    <text evidence="3">The sequence shown here is derived from an EMBL/GenBank/DDBJ whole genome shotgun (WGS) entry which is preliminary data.</text>
</comment>
<keyword evidence="4" id="KW-1185">Reference proteome</keyword>
<dbReference type="SUPFAM" id="SSF53098">
    <property type="entry name" value="Ribonuclease H-like"/>
    <property type="match status" value="1"/>
</dbReference>
<dbReference type="InterPro" id="IPR036397">
    <property type="entry name" value="RNaseH_sf"/>
</dbReference>
<dbReference type="InterPro" id="IPR012337">
    <property type="entry name" value="RNaseH-like_sf"/>
</dbReference>
<evidence type="ECO:0000259" key="2">
    <source>
        <dbReference type="PROSITE" id="PS50879"/>
    </source>
</evidence>
<organism evidence="3 4">
    <name type="scientific">Prorocentrum cordatum</name>
    <dbReference type="NCBI Taxonomy" id="2364126"/>
    <lineage>
        <taxon>Eukaryota</taxon>
        <taxon>Sar</taxon>
        <taxon>Alveolata</taxon>
        <taxon>Dinophyceae</taxon>
        <taxon>Prorocentrales</taxon>
        <taxon>Prorocentraceae</taxon>
        <taxon>Prorocentrum</taxon>
    </lineage>
</organism>
<dbReference type="Proteomes" id="UP001189429">
    <property type="component" value="Unassembled WGS sequence"/>
</dbReference>
<dbReference type="InterPro" id="IPR002156">
    <property type="entry name" value="RNaseH_domain"/>
</dbReference>
<evidence type="ECO:0000313" key="3">
    <source>
        <dbReference type="EMBL" id="CAK0865445.1"/>
    </source>
</evidence>
<gene>
    <name evidence="3" type="ORF">PCOR1329_LOCUS52959</name>
</gene>
<protein>
    <recommendedName>
        <fullName evidence="2">RNase H type-1 domain-containing protein</fullName>
    </recommendedName>
</protein>
<feature type="region of interest" description="Disordered" evidence="1">
    <location>
        <begin position="678"/>
        <end position="699"/>
    </location>
</feature>
<name>A0ABN9UYS5_9DINO</name>
<dbReference type="PROSITE" id="PS50879">
    <property type="entry name" value="RNASE_H_1"/>
    <property type="match status" value="1"/>
</dbReference>
<dbReference type="EMBL" id="CAUYUJ010016450">
    <property type="protein sequence ID" value="CAK0865445.1"/>
    <property type="molecule type" value="Genomic_DNA"/>
</dbReference>
<accession>A0ABN9UYS5</accession>
<evidence type="ECO:0000256" key="1">
    <source>
        <dbReference type="SAM" id="MobiDB-lite"/>
    </source>
</evidence>
<dbReference type="Gene3D" id="3.30.420.10">
    <property type="entry name" value="Ribonuclease H-like superfamily/Ribonuclease H"/>
    <property type="match status" value="1"/>
</dbReference>
<evidence type="ECO:0000313" key="4">
    <source>
        <dbReference type="Proteomes" id="UP001189429"/>
    </source>
</evidence>
<proteinExistence type="predicted"/>
<reference evidence="3" key="1">
    <citation type="submission" date="2023-10" db="EMBL/GenBank/DDBJ databases">
        <authorList>
            <person name="Chen Y."/>
            <person name="Shah S."/>
            <person name="Dougan E. K."/>
            <person name="Thang M."/>
            <person name="Chan C."/>
        </authorList>
    </citation>
    <scope>NUCLEOTIDE SEQUENCE [LARGE SCALE GENOMIC DNA]</scope>
</reference>